<dbReference type="Proteomes" id="UP001372338">
    <property type="component" value="Unassembled WGS sequence"/>
</dbReference>
<keyword evidence="3" id="KW-1185">Reference proteome</keyword>
<comment type="caution">
    <text evidence="2">The sequence shown here is derived from an EMBL/GenBank/DDBJ whole genome shotgun (WGS) entry which is preliminary data.</text>
</comment>
<protein>
    <submittedName>
        <fullName evidence="2">Uncharacterized protein</fullName>
    </submittedName>
</protein>
<accession>A0AAN9EDG6</accession>
<evidence type="ECO:0000256" key="1">
    <source>
        <dbReference type="SAM" id="MobiDB-lite"/>
    </source>
</evidence>
<proteinExistence type="predicted"/>
<name>A0AAN9EDG6_CROPI</name>
<reference evidence="2 3" key="1">
    <citation type="submission" date="2024-01" db="EMBL/GenBank/DDBJ databases">
        <title>The genomes of 5 underutilized Papilionoideae crops provide insights into root nodulation and disease resistanc.</title>
        <authorList>
            <person name="Yuan L."/>
        </authorList>
    </citation>
    <scope>NUCLEOTIDE SEQUENCE [LARGE SCALE GENOMIC DNA]</scope>
    <source>
        <strain evidence="2">ZHUSHIDOU_FW_LH</strain>
        <tissue evidence="2">Leaf</tissue>
    </source>
</reference>
<dbReference type="EMBL" id="JAYWIO010000006">
    <property type="protein sequence ID" value="KAK7255404.1"/>
    <property type="molecule type" value="Genomic_DNA"/>
</dbReference>
<dbReference type="AlphaFoldDB" id="A0AAN9EDG6"/>
<feature type="compositionally biased region" description="Polar residues" evidence="1">
    <location>
        <begin position="32"/>
        <end position="41"/>
    </location>
</feature>
<evidence type="ECO:0000313" key="2">
    <source>
        <dbReference type="EMBL" id="KAK7255404.1"/>
    </source>
</evidence>
<organism evidence="2 3">
    <name type="scientific">Crotalaria pallida</name>
    <name type="common">Smooth rattlebox</name>
    <name type="synonym">Crotalaria striata</name>
    <dbReference type="NCBI Taxonomy" id="3830"/>
    <lineage>
        <taxon>Eukaryota</taxon>
        <taxon>Viridiplantae</taxon>
        <taxon>Streptophyta</taxon>
        <taxon>Embryophyta</taxon>
        <taxon>Tracheophyta</taxon>
        <taxon>Spermatophyta</taxon>
        <taxon>Magnoliopsida</taxon>
        <taxon>eudicotyledons</taxon>
        <taxon>Gunneridae</taxon>
        <taxon>Pentapetalae</taxon>
        <taxon>rosids</taxon>
        <taxon>fabids</taxon>
        <taxon>Fabales</taxon>
        <taxon>Fabaceae</taxon>
        <taxon>Papilionoideae</taxon>
        <taxon>50 kb inversion clade</taxon>
        <taxon>genistoids sensu lato</taxon>
        <taxon>core genistoids</taxon>
        <taxon>Crotalarieae</taxon>
        <taxon>Crotalaria</taxon>
    </lineage>
</organism>
<sequence length="146" mass="15784">MARKRGKQNLPSPSPKTPSSSHDPKSNEKPVLSNTSPQGTTDLYDELHDVIKSCGAKSREIPKSHGVNSRVEFQHDALHEAVNASTPLGTHEDATHQGIRVGASSLGPIGGSSKSCEDHVIHANDIDLELLEDHDSEFESLFKSIE</sequence>
<feature type="region of interest" description="Disordered" evidence="1">
    <location>
        <begin position="1"/>
        <end position="44"/>
    </location>
</feature>
<gene>
    <name evidence="2" type="ORF">RIF29_28813</name>
</gene>
<evidence type="ECO:0000313" key="3">
    <source>
        <dbReference type="Proteomes" id="UP001372338"/>
    </source>
</evidence>